<evidence type="ECO:0000256" key="7">
    <source>
        <dbReference type="PROSITE-ProRule" id="PRU00409"/>
    </source>
</evidence>
<dbReference type="PROSITE" id="PS00866">
    <property type="entry name" value="CPSASE_1"/>
    <property type="match status" value="1"/>
</dbReference>
<keyword evidence="4 7" id="KW-0547">Nucleotide-binding</keyword>
<evidence type="ECO:0000256" key="1">
    <source>
        <dbReference type="ARBA" id="ARBA00003761"/>
    </source>
</evidence>
<evidence type="ECO:0000256" key="5">
    <source>
        <dbReference type="ARBA" id="ARBA00022840"/>
    </source>
</evidence>
<dbReference type="Pfam" id="PF02786">
    <property type="entry name" value="CPSase_L_D2"/>
    <property type="match status" value="1"/>
</dbReference>
<dbReference type="PANTHER" id="PTHR48095">
    <property type="entry name" value="PYRUVATE CARBOXYLASE SUBUNIT A"/>
    <property type="match status" value="1"/>
</dbReference>
<evidence type="ECO:0000259" key="9">
    <source>
        <dbReference type="PROSITE" id="PS50979"/>
    </source>
</evidence>
<dbReference type="InterPro" id="IPR011054">
    <property type="entry name" value="Rudment_hybrid_motif"/>
</dbReference>
<dbReference type="SUPFAM" id="SSF51246">
    <property type="entry name" value="Rudiment single hybrid motif"/>
    <property type="match status" value="1"/>
</dbReference>
<dbReference type="RefSeq" id="WP_380828697.1">
    <property type="nucleotide sequence ID" value="NZ_JBHTCG010000014.1"/>
</dbReference>
<comment type="function">
    <text evidence="1">This protein is a component of the acetyl coenzyme A carboxylase complex; first, biotin carboxylase catalyzes the carboxylation of the carrier protein and then the transcarboxylase transfers the carboxyl group to form malonyl-CoA.</text>
</comment>
<dbReference type="InterPro" id="IPR011764">
    <property type="entry name" value="Biotin_carboxylation_dom"/>
</dbReference>
<evidence type="ECO:0000313" key="10">
    <source>
        <dbReference type="EMBL" id="MFC7384848.1"/>
    </source>
</evidence>
<evidence type="ECO:0000256" key="2">
    <source>
        <dbReference type="ARBA" id="ARBA00013263"/>
    </source>
</evidence>
<evidence type="ECO:0000256" key="3">
    <source>
        <dbReference type="ARBA" id="ARBA00022598"/>
    </source>
</evidence>
<dbReference type="Gene3D" id="3.30.470.20">
    <property type="entry name" value="ATP-grasp fold, B domain"/>
    <property type="match status" value="1"/>
</dbReference>
<dbReference type="EC" id="6.3.4.14" evidence="2"/>
<name>A0ABW2PAU4_9ACTN</name>
<evidence type="ECO:0000259" key="8">
    <source>
        <dbReference type="PROSITE" id="PS50975"/>
    </source>
</evidence>
<dbReference type="SMART" id="SM00878">
    <property type="entry name" value="Biotin_carb_C"/>
    <property type="match status" value="1"/>
</dbReference>
<evidence type="ECO:0000313" key="11">
    <source>
        <dbReference type="Proteomes" id="UP001596496"/>
    </source>
</evidence>
<dbReference type="SUPFAM" id="SSF56059">
    <property type="entry name" value="Glutathione synthetase ATP-binding domain-like"/>
    <property type="match status" value="1"/>
</dbReference>
<comment type="catalytic activity">
    <reaction evidence="6">
        <text>N(6)-biotinyl-L-lysyl-[protein] + hydrogencarbonate + ATP = N(6)-carboxybiotinyl-L-lysyl-[protein] + ADP + phosphate + H(+)</text>
        <dbReference type="Rhea" id="RHEA:13501"/>
        <dbReference type="Rhea" id="RHEA-COMP:10505"/>
        <dbReference type="Rhea" id="RHEA-COMP:10506"/>
        <dbReference type="ChEBI" id="CHEBI:15378"/>
        <dbReference type="ChEBI" id="CHEBI:17544"/>
        <dbReference type="ChEBI" id="CHEBI:30616"/>
        <dbReference type="ChEBI" id="CHEBI:43474"/>
        <dbReference type="ChEBI" id="CHEBI:83144"/>
        <dbReference type="ChEBI" id="CHEBI:83145"/>
        <dbReference type="ChEBI" id="CHEBI:456216"/>
        <dbReference type="EC" id="6.3.4.14"/>
    </reaction>
</comment>
<proteinExistence type="predicted"/>
<organism evidence="10 11">
    <name type="scientific">Sphaerisporangium rhizosphaerae</name>
    <dbReference type="NCBI Taxonomy" id="2269375"/>
    <lineage>
        <taxon>Bacteria</taxon>
        <taxon>Bacillati</taxon>
        <taxon>Actinomycetota</taxon>
        <taxon>Actinomycetes</taxon>
        <taxon>Streptosporangiales</taxon>
        <taxon>Streptosporangiaceae</taxon>
        <taxon>Sphaerisporangium</taxon>
    </lineage>
</organism>
<feature type="domain" description="ATP-grasp" evidence="8">
    <location>
        <begin position="120"/>
        <end position="317"/>
    </location>
</feature>
<dbReference type="InterPro" id="IPR005482">
    <property type="entry name" value="Biotin_COase_C"/>
</dbReference>
<comment type="caution">
    <text evidence="10">The sequence shown here is derived from an EMBL/GenBank/DDBJ whole genome shotgun (WGS) entry which is preliminary data.</text>
</comment>
<keyword evidence="3" id="KW-0436">Ligase</keyword>
<dbReference type="EMBL" id="JBHTCG010000014">
    <property type="protein sequence ID" value="MFC7384848.1"/>
    <property type="molecule type" value="Genomic_DNA"/>
</dbReference>
<dbReference type="InterPro" id="IPR016185">
    <property type="entry name" value="PreATP-grasp_dom_sf"/>
</dbReference>
<dbReference type="InterPro" id="IPR005481">
    <property type="entry name" value="BC-like_N"/>
</dbReference>
<dbReference type="PROSITE" id="PS50979">
    <property type="entry name" value="BC"/>
    <property type="match status" value="1"/>
</dbReference>
<reference evidence="11" key="1">
    <citation type="journal article" date="2019" name="Int. J. Syst. Evol. Microbiol.">
        <title>The Global Catalogue of Microorganisms (GCM) 10K type strain sequencing project: providing services to taxonomists for standard genome sequencing and annotation.</title>
        <authorList>
            <consortium name="The Broad Institute Genomics Platform"/>
            <consortium name="The Broad Institute Genome Sequencing Center for Infectious Disease"/>
            <person name="Wu L."/>
            <person name="Ma J."/>
        </authorList>
    </citation>
    <scope>NUCLEOTIDE SEQUENCE [LARGE SCALE GENOMIC DNA]</scope>
    <source>
        <strain evidence="11">CECT 7649</strain>
    </source>
</reference>
<dbReference type="PANTHER" id="PTHR48095:SF2">
    <property type="entry name" value="BIOTIN CARBOXYLASE, CHLOROPLASTIC"/>
    <property type="match status" value="1"/>
</dbReference>
<sequence>MFTTVLIANRGEIALRVLRTCREMGIRTVVAHSTADRDSAAVRLADEAVQIGPAAPRRSYLNPAAIVAAALQTGADAVHPGYGFLSESAEFAEICQAHGLTLIGPAPQVIARLGDKVSARRFAVEARLPVLPGGADPAGGAAEAARVAGSVGYPVVIKASAGGGGRAMTVVHERGDFARAYAATRRDALTLFGDPRVYVEKYLDAARHVEVQILADGHGNVVHLGARDCSVQRRRQKLIEETPPPNLPAASVEHLGELTVRAARAAGYVGAGTFEYVLDEHGACYFIEVNCRLQVEHPITEMVTGVDLVREQILVAAGRRLTLRQQDIAPSGVAIECRVNAEDPARGFLPTPGLIERFVPPGGPFTRVDTHASAGTRITADYDPLIAKVAVWAPTRAQALARADRALEETLLEGPGLRTGLPFLREVLAHPLFRYAKHTTCLVEQMMSTPQPGGPWS</sequence>
<dbReference type="InterPro" id="IPR011761">
    <property type="entry name" value="ATP-grasp"/>
</dbReference>
<dbReference type="Pfam" id="PF02785">
    <property type="entry name" value="Biotin_carb_C"/>
    <property type="match status" value="1"/>
</dbReference>
<dbReference type="InterPro" id="IPR051602">
    <property type="entry name" value="ACC_Biotin_Carboxylase"/>
</dbReference>
<accession>A0ABW2PAU4</accession>
<feature type="domain" description="Biotin carboxylation" evidence="9">
    <location>
        <begin position="1"/>
        <end position="448"/>
    </location>
</feature>
<dbReference type="Pfam" id="PF00289">
    <property type="entry name" value="Biotin_carb_N"/>
    <property type="match status" value="1"/>
</dbReference>
<dbReference type="SUPFAM" id="SSF52440">
    <property type="entry name" value="PreATP-grasp domain"/>
    <property type="match status" value="1"/>
</dbReference>
<evidence type="ECO:0000256" key="4">
    <source>
        <dbReference type="ARBA" id="ARBA00022741"/>
    </source>
</evidence>
<evidence type="ECO:0000256" key="6">
    <source>
        <dbReference type="ARBA" id="ARBA00048600"/>
    </source>
</evidence>
<protein>
    <recommendedName>
        <fullName evidence="2">biotin carboxylase</fullName>
        <ecNumber evidence="2">6.3.4.14</ecNumber>
    </recommendedName>
</protein>
<keyword evidence="11" id="KW-1185">Reference proteome</keyword>
<dbReference type="PROSITE" id="PS50975">
    <property type="entry name" value="ATP_GRASP"/>
    <property type="match status" value="1"/>
</dbReference>
<dbReference type="Proteomes" id="UP001596496">
    <property type="component" value="Unassembled WGS sequence"/>
</dbReference>
<gene>
    <name evidence="10" type="ORF">ACFQSB_21730</name>
</gene>
<dbReference type="InterPro" id="IPR005479">
    <property type="entry name" value="CPAse_ATP-bd"/>
</dbReference>
<keyword evidence="5 7" id="KW-0067">ATP-binding</keyword>